<keyword evidence="8" id="KW-0539">Nucleus</keyword>
<dbReference type="OrthoDB" id="436262at2759"/>
<dbReference type="Pfam" id="PF12717">
    <property type="entry name" value="Cnd1"/>
    <property type="match status" value="2"/>
</dbReference>
<comment type="function">
    <text evidence="10">Regulatory subunit of the condensin complex, a complex required for conversion of interphase chromatin into mitotic-like condense chromosomes. The condensin complex probably introduces positive supercoils into relaxed DNA in the presence of type I topoisomerases and converts nicked DNA into positive knotted forms in the presence of type II topoisomerases.</text>
</comment>
<keyword evidence="5 10" id="KW-0132">Cell division</keyword>
<dbReference type="InterPro" id="IPR016024">
    <property type="entry name" value="ARM-type_fold"/>
</dbReference>
<dbReference type="InterPro" id="IPR024324">
    <property type="entry name" value="Condensin_cplx_su1_N"/>
</dbReference>
<dbReference type="InterPro" id="IPR011989">
    <property type="entry name" value="ARM-like"/>
</dbReference>
<keyword evidence="14" id="KW-1185">Reference proteome</keyword>
<evidence type="ECO:0000256" key="7">
    <source>
        <dbReference type="ARBA" id="ARBA00023067"/>
    </source>
</evidence>
<dbReference type="PIRSF" id="PIRSF017127">
    <property type="entry name" value="Condensin_D2"/>
    <property type="match status" value="1"/>
</dbReference>
<feature type="domain" description="Condensin complex subunit 1 C-terminal" evidence="11">
    <location>
        <begin position="993"/>
        <end position="1153"/>
    </location>
</feature>
<dbReference type="Proteomes" id="UP000501346">
    <property type="component" value="Chromosome ScXII"/>
</dbReference>
<dbReference type="Gene3D" id="1.25.10.10">
    <property type="entry name" value="Leucine-rich Repeat Variant"/>
    <property type="match status" value="2"/>
</dbReference>
<evidence type="ECO:0000256" key="8">
    <source>
        <dbReference type="ARBA" id="ARBA00023242"/>
    </source>
</evidence>
<dbReference type="GO" id="GO:0005634">
    <property type="term" value="C:nucleus"/>
    <property type="evidence" value="ECO:0007669"/>
    <property type="project" value="UniProtKB-SubCell"/>
</dbReference>
<dbReference type="PANTHER" id="PTHR14222:SF2">
    <property type="entry name" value="CONDENSIN COMPLEX SUBUNIT 1"/>
    <property type="match status" value="1"/>
</dbReference>
<evidence type="ECO:0000256" key="6">
    <source>
        <dbReference type="ARBA" id="ARBA00022776"/>
    </source>
</evidence>
<evidence type="ECO:0000256" key="9">
    <source>
        <dbReference type="ARBA" id="ARBA00023306"/>
    </source>
</evidence>
<dbReference type="PANTHER" id="PTHR14222">
    <property type="entry name" value="CONDENSIN"/>
    <property type="match status" value="1"/>
</dbReference>
<dbReference type="InterPro" id="IPR032682">
    <property type="entry name" value="Cnd1_C"/>
</dbReference>
<evidence type="ECO:0000256" key="2">
    <source>
        <dbReference type="ARBA" id="ARBA00004286"/>
    </source>
</evidence>
<evidence type="ECO:0000256" key="5">
    <source>
        <dbReference type="ARBA" id="ARBA00022618"/>
    </source>
</evidence>
<evidence type="ECO:0000256" key="3">
    <source>
        <dbReference type="ARBA" id="ARBA00009606"/>
    </source>
</evidence>
<dbReference type="FunFam" id="1.25.10.10:FF:000687">
    <property type="entry name" value="Condensin complex subunit 1"/>
    <property type="match status" value="1"/>
</dbReference>
<reference evidence="13 14" key="1">
    <citation type="journal article" date="2019" name="BMC Genomics">
        <title>Chromosome level assembly and comparative genome analysis confirm lager-brewing yeasts originated from a single hybridization.</title>
        <authorList>
            <person name="Salazar A.N."/>
            <person name="Gorter de Vries A.R."/>
            <person name="van den Broek M."/>
            <person name="Brouwers N."/>
            <person name="de la Torre Cortes P."/>
            <person name="Kuijpers N.G.A."/>
            <person name="Daran J.G."/>
            <person name="Abeel T."/>
        </authorList>
    </citation>
    <scope>NUCLEOTIDE SEQUENCE [LARGE SCALE GENOMIC DNA]</scope>
    <source>
        <strain evidence="13 14">CBS 1483</strain>
    </source>
</reference>
<evidence type="ECO:0000256" key="4">
    <source>
        <dbReference type="ARBA" id="ARBA00022454"/>
    </source>
</evidence>
<feature type="domain" description="Condensin complex subunit 1 N-terminal" evidence="12">
    <location>
        <begin position="67"/>
        <end position="235"/>
    </location>
</feature>
<evidence type="ECO:0000256" key="1">
    <source>
        <dbReference type="ARBA" id="ARBA00004123"/>
    </source>
</evidence>
<organism evidence="13 14">
    <name type="scientific">Saccharomyces pastorianus</name>
    <name type="common">Lager yeast</name>
    <name type="synonym">Saccharomyces cerevisiae x Saccharomyces eubayanus</name>
    <dbReference type="NCBI Taxonomy" id="27292"/>
    <lineage>
        <taxon>Eukaryota</taxon>
        <taxon>Fungi</taxon>
        <taxon>Dikarya</taxon>
        <taxon>Ascomycota</taxon>
        <taxon>Saccharomycotina</taxon>
        <taxon>Saccharomycetes</taxon>
        <taxon>Saccharomycetales</taxon>
        <taxon>Saccharomycetaceae</taxon>
        <taxon>Saccharomyces</taxon>
    </lineage>
</organism>
<dbReference type="GO" id="GO:0042393">
    <property type="term" value="F:histone binding"/>
    <property type="evidence" value="ECO:0007669"/>
    <property type="project" value="TreeGrafter"/>
</dbReference>
<protein>
    <recommendedName>
        <fullName evidence="10">Condensin complex subunit 1</fullName>
    </recommendedName>
</protein>
<evidence type="ECO:0000256" key="10">
    <source>
        <dbReference type="PIRNR" id="PIRNR017127"/>
    </source>
</evidence>
<keyword evidence="6 10" id="KW-0498">Mitosis</keyword>
<dbReference type="Pfam" id="PF12922">
    <property type="entry name" value="Cnd1_N"/>
    <property type="match status" value="1"/>
</dbReference>
<accession>A0A6C1DWU1</accession>
<comment type="similarity">
    <text evidence="3 10">Belongs to the CND1 (condensin subunit 1) family.</text>
</comment>
<sequence length="1177" mass="133058">MSGFSLSEYLTKFQTTDRESYPRLQDPSRELNVIIDQLAVSPEQIDASPDSLEALIDLCHDFPHLTPKLQTQLSYLISSSLSNLSKDIKANLSSNVNFTEIGGLIPQWKRHLEEYGYLIQVLLTFLQDELHKVSSQSTNLNRSAKNSKNDSANVELFKRDCNQMENLLESITKLLEINLSKIFQTTPEKDLFIGLFTRPLFVLLEIEPVTKVSSLKMFIQRILAMCVKNHGQSSSIQSSLMTNLTYFLHLSVFNAELLKLLNDEYNYPQLTEDILKEISTRVFNAKDTTGPKAISNFLIKLSELSPGIMLRQMNLAITLLNNSSITLRCSVVEACGNIVAELAQDPQTMEHYKQQIAVLIELLEERFQDSNPYVRTKAIQGCSKICDLSSKFNKSKAKFTSLAVRSLQDRSSLVRRNSVKLLSKLLLKHPFKAIHGSQLRLSEWEEYLKGSESQLNSTLKKVESQETLNDTIERSLIEEEVEQDEGQCRTELEGSFNKSAELSRIENEVENINTATNTSVLMKLKLMIVYYKDAISFIKEIHKSIELISNLLFSKNRNEVLESMDFLVLADAFDIELSEFGIKKMLHLVWMKGTNDEGTSISVHLIECYKQLFLTAPDSCNMQEKAAHIAKNLINLSIGASIADLASLEQLLGMMYEQKMIDQHVINILWAIYNSASKASMQKEQNVNNRDSEKGFSKEQIHGSIIILGMLSLADNEIALKGLESLLNIGLGAVGLKDLTLCRYSCLALERMVPKRSTIITKAINQELEDVAVKKLYAIIINYTKDNEYYPMCEQALSALFTISSKPDILATDLIREKTMMTFGKPEEEDSILSLEQSSRVVSLSQLLFIVGQVAIKTLVYLEKCEAEFKKRKIEAETRNGKVKNQGADVTNTTQDNGGDKELEMIGGTNEDDFTDAIQFVKENELLFGEKSILGKFCPIVEEIVSNSSRFSDPMLQRTATLCLEKLMCLSSKYCEKSLPLLITVMEKSPDPTIRSNAVLGLGDMAVCFNNLVDENTDYLYRRLHDENLMVQRTCLMTVTFLILAGQVKVKGQLGEMAKCLDNPDQGISDMCRLFFTELASKDNAIYNGFIDIFSNLSSDDLLGKESFKKIIKFLLTFIDKERHQKQLNEKLVGRLRKCETQKQWDDIAFVLNNLPYKNEDVTALLEQGFKVVSAKE</sequence>
<keyword evidence="9 10" id="KW-0131">Cell cycle</keyword>
<dbReference type="InterPro" id="IPR026971">
    <property type="entry name" value="CND1/NCAPD3"/>
</dbReference>
<evidence type="ECO:0000313" key="14">
    <source>
        <dbReference type="Proteomes" id="UP000501346"/>
    </source>
</evidence>
<dbReference type="GO" id="GO:0000779">
    <property type="term" value="C:condensed chromosome, centromeric region"/>
    <property type="evidence" value="ECO:0007669"/>
    <property type="project" value="TreeGrafter"/>
</dbReference>
<dbReference type="SUPFAM" id="SSF48371">
    <property type="entry name" value="ARM repeat"/>
    <property type="match status" value="1"/>
</dbReference>
<feature type="domain" description="Condensin complex subunit 1 C-terminal" evidence="11">
    <location>
        <begin position="351"/>
        <end position="430"/>
    </location>
</feature>
<dbReference type="InterPro" id="IPR007673">
    <property type="entry name" value="Condensin_cplx_su1"/>
</dbReference>
<dbReference type="FunFam" id="1.25.10.10:FF:000272">
    <property type="entry name" value="Condensin complex subunit 1"/>
    <property type="match status" value="1"/>
</dbReference>
<dbReference type="GO" id="GO:0007076">
    <property type="term" value="P:mitotic chromosome condensation"/>
    <property type="evidence" value="ECO:0007669"/>
    <property type="project" value="InterPro"/>
</dbReference>
<dbReference type="GO" id="GO:0000796">
    <property type="term" value="C:condensin complex"/>
    <property type="evidence" value="ECO:0007669"/>
    <property type="project" value="TreeGrafter"/>
</dbReference>
<keyword evidence="7 10" id="KW-0226">DNA condensation</keyword>
<dbReference type="GO" id="GO:0010032">
    <property type="term" value="P:meiotic chromosome condensation"/>
    <property type="evidence" value="ECO:0007669"/>
    <property type="project" value="TreeGrafter"/>
</dbReference>
<keyword evidence="4" id="KW-0158">Chromosome</keyword>
<evidence type="ECO:0000313" key="13">
    <source>
        <dbReference type="EMBL" id="QID81221.1"/>
    </source>
</evidence>
<dbReference type="AlphaFoldDB" id="A0A6C1DWU1"/>
<name>A0A6C1DWU1_SACPS</name>
<evidence type="ECO:0000259" key="12">
    <source>
        <dbReference type="Pfam" id="PF12922"/>
    </source>
</evidence>
<dbReference type="GO" id="GO:0051301">
    <property type="term" value="P:cell division"/>
    <property type="evidence" value="ECO:0007669"/>
    <property type="project" value="UniProtKB-KW"/>
</dbReference>
<proteinExistence type="inferred from homology"/>
<comment type="subcellular location">
    <subcellularLocation>
        <location evidence="2">Chromosome</location>
    </subcellularLocation>
    <subcellularLocation>
        <location evidence="1">Nucleus</location>
    </subcellularLocation>
</comment>
<dbReference type="EMBL" id="CP048993">
    <property type="protein sequence ID" value="QID81221.1"/>
    <property type="molecule type" value="Genomic_DNA"/>
</dbReference>
<evidence type="ECO:0000259" key="11">
    <source>
        <dbReference type="Pfam" id="PF12717"/>
    </source>
</evidence>
<gene>
    <name evidence="13" type="primary">YCS4_1</name>
    <name evidence="13" type="ORF">GRS66_003586</name>
</gene>